<dbReference type="RefSeq" id="WP_260394893.1">
    <property type="nucleotide sequence ID" value="NZ_JACHLJ010000004.1"/>
</dbReference>
<comment type="caution">
    <text evidence="1">The sequence shown here is derived from an EMBL/GenBank/DDBJ whole genome shotgun (WGS) entry which is preliminary data.</text>
</comment>
<evidence type="ECO:0000313" key="1">
    <source>
        <dbReference type="EMBL" id="MBB5772986.1"/>
    </source>
</evidence>
<dbReference type="Proteomes" id="UP000556201">
    <property type="component" value="Unassembled WGS sequence"/>
</dbReference>
<dbReference type="AlphaFoldDB" id="A0A7W9FWX9"/>
<sequence>MSDTVELPVSGRHPHLVAWAVGTHRVGWLCVDSPIYSASIAAS</sequence>
<dbReference type="EMBL" id="JACHLJ010000004">
    <property type="protein sequence ID" value="MBB5772986.1"/>
    <property type="molecule type" value="Genomic_DNA"/>
</dbReference>
<proteinExistence type="predicted"/>
<protein>
    <submittedName>
        <fullName evidence="1">Uncharacterized protein</fullName>
    </submittedName>
</protein>
<evidence type="ECO:0000313" key="2">
    <source>
        <dbReference type="Proteomes" id="UP000556201"/>
    </source>
</evidence>
<organism evidence="1 2">
    <name type="scientific">Brevundimonas vesicularis</name>
    <name type="common">Pseudomonas vesicularis</name>
    <dbReference type="NCBI Taxonomy" id="41276"/>
    <lineage>
        <taxon>Bacteria</taxon>
        <taxon>Pseudomonadati</taxon>
        <taxon>Pseudomonadota</taxon>
        <taxon>Alphaproteobacteria</taxon>
        <taxon>Caulobacterales</taxon>
        <taxon>Caulobacteraceae</taxon>
        <taxon>Brevundimonas</taxon>
    </lineage>
</organism>
<gene>
    <name evidence="1" type="ORF">HNP47_003006</name>
</gene>
<name>A0A7W9FWX9_BREVE</name>
<reference evidence="1 2" key="1">
    <citation type="submission" date="2020-08" db="EMBL/GenBank/DDBJ databases">
        <title>Functional genomics of gut bacteria from endangered species of beetles.</title>
        <authorList>
            <person name="Carlos-Shanley C."/>
        </authorList>
    </citation>
    <scope>NUCLEOTIDE SEQUENCE [LARGE SCALE GENOMIC DNA]</scope>
    <source>
        <strain evidence="1 2">S00192</strain>
    </source>
</reference>
<accession>A0A7W9FWX9</accession>